<dbReference type="EMBL" id="CM056741">
    <property type="protein sequence ID" value="KAJ8686771.1"/>
    <property type="molecule type" value="Genomic_DNA"/>
</dbReference>
<name>A0ACC2PVF6_9HYME</name>
<gene>
    <name evidence="1" type="ORF">QAD02_022565</name>
</gene>
<organism evidence="1 2">
    <name type="scientific">Eretmocerus hayati</name>
    <dbReference type="NCBI Taxonomy" id="131215"/>
    <lineage>
        <taxon>Eukaryota</taxon>
        <taxon>Metazoa</taxon>
        <taxon>Ecdysozoa</taxon>
        <taxon>Arthropoda</taxon>
        <taxon>Hexapoda</taxon>
        <taxon>Insecta</taxon>
        <taxon>Pterygota</taxon>
        <taxon>Neoptera</taxon>
        <taxon>Endopterygota</taxon>
        <taxon>Hymenoptera</taxon>
        <taxon>Apocrita</taxon>
        <taxon>Proctotrupomorpha</taxon>
        <taxon>Chalcidoidea</taxon>
        <taxon>Aphelinidae</taxon>
        <taxon>Aphelininae</taxon>
        <taxon>Eretmocerus</taxon>
    </lineage>
</organism>
<evidence type="ECO:0000313" key="2">
    <source>
        <dbReference type="Proteomes" id="UP001239111"/>
    </source>
</evidence>
<sequence>MTTTTSPQQQYPMYHTTALTRSILAGNVLPISTDSVSNQSYYPITIATTEANDIAATTEKTAGYDSVVRIAAALVPTKAINGRRSNKGRKRYYPRLNNFFPVIFSFPRLTGGRRRGSSSSSSQVPRLVAAIANSYSTTNGGMASSVATAYGLPAQKTKRKTLVNRIKAGTAH</sequence>
<evidence type="ECO:0000313" key="1">
    <source>
        <dbReference type="EMBL" id="KAJ8686771.1"/>
    </source>
</evidence>
<reference evidence="1" key="1">
    <citation type="submission" date="2023-04" db="EMBL/GenBank/DDBJ databases">
        <title>A chromosome-level genome assembly of the parasitoid wasp Eretmocerus hayati.</title>
        <authorList>
            <person name="Zhong Y."/>
            <person name="Liu S."/>
            <person name="Liu Y."/>
        </authorList>
    </citation>
    <scope>NUCLEOTIDE SEQUENCE</scope>
    <source>
        <strain evidence="1">ZJU_SS_LIU_2023</strain>
    </source>
</reference>
<proteinExistence type="predicted"/>
<dbReference type="Proteomes" id="UP001239111">
    <property type="component" value="Chromosome 1"/>
</dbReference>
<accession>A0ACC2PVF6</accession>
<keyword evidence="2" id="KW-1185">Reference proteome</keyword>
<comment type="caution">
    <text evidence="1">The sequence shown here is derived from an EMBL/GenBank/DDBJ whole genome shotgun (WGS) entry which is preliminary data.</text>
</comment>
<protein>
    <submittedName>
        <fullName evidence="1">Uncharacterized protein</fullName>
    </submittedName>
</protein>